<comment type="similarity">
    <text evidence="1">Belongs to the membrane fusion protein (MFP) (TC 8.A.1) family.</text>
</comment>
<evidence type="ECO:0000256" key="2">
    <source>
        <dbReference type="SAM" id="Coils"/>
    </source>
</evidence>
<dbReference type="InterPro" id="IPR058626">
    <property type="entry name" value="MdtA-like_b-barrel"/>
</dbReference>
<evidence type="ECO:0000313" key="6">
    <source>
        <dbReference type="Proteomes" id="UP000275719"/>
    </source>
</evidence>
<dbReference type="Gene3D" id="2.40.50.100">
    <property type="match status" value="1"/>
</dbReference>
<dbReference type="PROSITE" id="PS51257">
    <property type="entry name" value="PROKAR_LIPOPROTEIN"/>
    <property type="match status" value="1"/>
</dbReference>
<dbReference type="GO" id="GO:0030313">
    <property type="term" value="C:cell envelope"/>
    <property type="evidence" value="ECO:0007669"/>
    <property type="project" value="UniProtKB-SubCell"/>
</dbReference>
<dbReference type="OrthoDB" id="9801814at2"/>
<dbReference type="Gene3D" id="1.10.287.470">
    <property type="entry name" value="Helix hairpin bin"/>
    <property type="match status" value="1"/>
</dbReference>
<dbReference type="NCBIfam" id="TIGR01730">
    <property type="entry name" value="RND_mfp"/>
    <property type="match status" value="1"/>
</dbReference>
<dbReference type="AlphaFoldDB" id="A0A3P3WF65"/>
<dbReference type="PANTHER" id="PTHR30158">
    <property type="entry name" value="ACRA/E-RELATED COMPONENT OF DRUG EFFLUX TRANSPORTER"/>
    <property type="match status" value="1"/>
</dbReference>
<evidence type="ECO:0000313" key="5">
    <source>
        <dbReference type="EMBL" id="RRJ92289.1"/>
    </source>
</evidence>
<dbReference type="GO" id="GO:0022857">
    <property type="term" value="F:transmembrane transporter activity"/>
    <property type="evidence" value="ECO:0007669"/>
    <property type="project" value="InterPro"/>
</dbReference>
<evidence type="ECO:0000259" key="4">
    <source>
        <dbReference type="Pfam" id="PF25944"/>
    </source>
</evidence>
<dbReference type="PANTHER" id="PTHR30158:SF23">
    <property type="entry name" value="MULTIDRUG RESISTANCE PROTEIN MEXA"/>
    <property type="match status" value="1"/>
</dbReference>
<sequence>MKINTKTLLLLIGATSIVACSKKEEAKQAPKPALDVVETVVRDVTGYQSFPAVIEGKINNDVRAKIQGYIKEVLVHEGQSVSKGQILFRLETNVLNDNAAAAKASISAAQASVSAAQVEVNKLIPLVEKKIIASVQLETAKANLASAKSMLAQAQANYQSINANIDYGVVRSPVNGVVGTLPFKLGSLVGPNDSQPLTTVSDVSTVYANFAMNEKEYFKFLNDTPGQSLSEKIKNIPQIELQLADGSLYPQKGKMETASGQVDQATGTVQFRVAFPNPNKILSNGNSGSIRLPRTYTQVLVIPEVASYEQQGKINVYKVKNDTAYSSVVNVIDRVDNMIIVSDGAKEGEVIVVSGIGTLRDKTAIQPKKVAFDSIVNSIKPIF</sequence>
<keyword evidence="2" id="KW-0175">Coiled coil</keyword>
<dbReference type="RefSeq" id="WP_125017548.1">
    <property type="nucleotide sequence ID" value="NZ_RQVQ01000006.1"/>
</dbReference>
<dbReference type="SUPFAM" id="SSF111369">
    <property type="entry name" value="HlyD-like secretion proteins"/>
    <property type="match status" value="1"/>
</dbReference>
<dbReference type="GO" id="GO:0046677">
    <property type="term" value="P:response to antibiotic"/>
    <property type="evidence" value="ECO:0007669"/>
    <property type="project" value="TreeGrafter"/>
</dbReference>
<feature type="domain" description="Multidrug resistance protein MdtA-like beta-barrel" evidence="4">
    <location>
        <begin position="231"/>
        <end position="286"/>
    </location>
</feature>
<gene>
    <name evidence="5" type="ORF">EG240_03700</name>
</gene>
<dbReference type="Pfam" id="PF25944">
    <property type="entry name" value="Beta-barrel_RND"/>
    <property type="match status" value="1"/>
</dbReference>
<dbReference type="InterPro" id="IPR058625">
    <property type="entry name" value="MdtA-like_BSH"/>
</dbReference>
<proteinExistence type="inferred from homology"/>
<dbReference type="GO" id="GO:0005886">
    <property type="term" value="C:plasma membrane"/>
    <property type="evidence" value="ECO:0007669"/>
    <property type="project" value="TreeGrafter"/>
</dbReference>
<dbReference type="Gene3D" id="2.40.420.20">
    <property type="match status" value="1"/>
</dbReference>
<feature type="coiled-coil region" evidence="2">
    <location>
        <begin position="137"/>
        <end position="164"/>
    </location>
</feature>
<dbReference type="Proteomes" id="UP000275719">
    <property type="component" value="Unassembled WGS sequence"/>
</dbReference>
<name>A0A3P3WF65_9FLAO</name>
<feature type="domain" description="Multidrug resistance protein MdtA-like barrel-sandwich hybrid" evidence="3">
    <location>
        <begin position="61"/>
        <end position="200"/>
    </location>
</feature>
<dbReference type="EMBL" id="RQVQ01000006">
    <property type="protein sequence ID" value="RRJ92289.1"/>
    <property type="molecule type" value="Genomic_DNA"/>
</dbReference>
<protein>
    <submittedName>
        <fullName evidence="5">Efflux RND transporter periplasmic adaptor subunit</fullName>
    </submittedName>
</protein>
<evidence type="ECO:0000256" key="1">
    <source>
        <dbReference type="ARBA" id="ARBA00009477"/>
    </source>
</evidence>
<keyword evidence="6" id="KW-1185">Reference proteome</keyword>
<dbReference type="InterPro" id="IPR006143">
    <property type="entry name" value="RND_pump_MFP"/>
</dbReference>
<organism evidence="5 6">
    <name type="scientific">Paenimyroides tangerinum</name>
    <dbReference type="NCBI Taxonomy" id="2488728"/>
    <lineage>
        <taxon>Bacteria</taxon>
        <taxon>Pseudomonadati</taxon>
        <taxon>Bacteroidota</taxon>
        <taxon>Flavobacteriia</taxon>
        <taxon>Flavobacteriales</taxon>
        <taxon>Flavobacteriaceae</taxon>
        <taxon>Paenimyroides</taxon>
    </lineage>
</organism>
<comment type="caution">
    <text evidence="5">The sequence shown here is derived from an EMBL/GenBank/DDBJ whole genome shotgun (WGS) entry which is preliminary data.</text>
</comment>
<evidence type="ECO:0000259" key="3">
    <source>
        <dbReference type="Pfam" id="PF25917"/>
    </source>
</evidence>
<dbReference type="Pfam" id="PF25917">
    <property type="entry name" value="BSH_RND"/>
    <property type="match status" value="1"/>
</dbReference>
<reference evidence="5 6" key="1">
    <citation type="submission" date="2018-11" db="EMBL/GenBank/DDBJ databases">
        <title>Flavobacterium sp. nov., YIM 102701-2 draft genome.</title>
        <authorList>
            <person name="Li G."/>
            <person name="Jiang Y."/>
        </authorList>
    </citation>
    <scope>NUCLEOTIDE SEQUENCE [LARGE SCALE GENOMIC DNA]</scope>
    <source>
        <strain evidence="5 6">YIM 102701-2</strain>
    </source>
</reference>
<dbReference type="Gene3D" id="2.40.30.170">
    <property type="match status" value="1"/>
</dbReference>
<accession>A0A3P3WF65</accession>